<dbReference type="Gene3D" id="1.10.287.470">
    <property type="entry name" value="Helix hairpin bin"/>
    <property type="match status" value="1"/>
</dbReference>
<feature type="signal peptide" evidence="3">
    <location>
        <begin position="1"/>
        <end position="16"/>
    </location>
</feature>
<sequence length="396" mass="41242">MLRTSLIALAVATALAACGKADKAPEKAGAGASAQANAEKGGDKKAAAGPLLISSEDLVTVESNALASGPVITGSIQPERKADLRAEVGAVVVQVLKENGEAVRKGDLLVRLDDTSLRDSLNSANEAVRAQTQAMEQAERMLSRQKTLRASGMASAQALEDAEVRRNNALSDLAAAKAKSVSANQQLSRTLVRAPFDGIVSERKVSNGDTAQIGKELVKVVDPASMRFEGLVSADKIGVVKVGQPALFRINGYPGQQFNGKVKRVDPAANPVTRQVEVLVEFAGSNLPRVAGLYAEGRIEAETTAALMVPETALVRQGDSSYAWRVKDKTLSKVSLAIGTRDARSGLWQVQSGLAAGDMVLRAPASSFKEGQKIELAAPKAVASAAVTPAAVSKGN</sequence>
<dbReference type="EMBL" id="JACHXD010000023">
    <property type="protein sequence ID" value="MBB3122045.1"/>
    <property type="molecule type" value="Genomic_DNA"/>
</dbReference>
<keyword evidence="3" id="KW-0732">Signal</keyword>
<dbReference type="Gene3D" id="2.40.30.170">
    <property type="match status" value="1"/>
</dbReference>
<evidence type="ECO:0000256" key="2">
    <source>
        <dbReference type="SAM" id="Coils"/>
    </source>
</evidence>
<organism evidence="6 7">
    <name type="scientific">Pseudoduganella violacea</name>
    <dbReference type="NCBI Taxonomy" id="1715466"/>
    <lineage>
        <taxon>Bacteria</taxon>
        <taxon>Pseudomonadati</taxon>
        <taxon>Pseudomonadota</taxon>
        <taxon>Betaproteobacteria</taxon>
        <taxon>Burkholderiales</taxon>
        <taxon>Oxalobacteraceae</taxon>
        <taxon>Telluria group</taxon>
        <taxon>Pseudoduganella</taxon>
    </lineage>
</organism>
<accession>A0A7W5FWI4</accession>
<dbReference type="Pfam" id="PF25954">
    <property type="entry name" value="Beta-barrel_RND_2"/>
    <property type="match status" value="1"/>
</dbReference>
<dbReference type="Proteomes" id="UP000541535">
    <property type="component" value="Unassembled WGS sequence"/>
</dbReference>
<dbReference type="PANTHER" id="PTHR30469">
    <property type="entry name" value="MULTIDRUG RESISTANCE PROTEIN MDTA"/>
    <property type="match status" value="1"/>
</dbReference>
<keyword evidence="2" id="KW-0175">Coiled coil</keyword>
<dbReference type="Gene3D" id="2.40.420.20">
    <property type="match status" value="1"/>
</dbReference>
<dbReference type="PANTHER" id="PTHR30469:SF15">
    <property type="entry name" value="HLYD FAMILY OF SECRETION PROTEINS"/>
    <property type="match status" value="1"/>
</dbReference>
<dbReference type="RefSeq" id="WP_183443718.1">
    <property type="nucleotide sequence ID" value="NZ_JACHXD010000023.1"/>
</dbReference>
<dbReference type="Gene3D" id="2.40.50.100">
    <property type="match status" value="1"/>
</dbReference>
<dbReference type="Pfam" id="PF25973">
    <property type="entry name" value="BSH_CzcB"/>
    <property type="match status" value="1"/>
</dbReference>
<dbReference type="NCBIfam" id="TIGR01730">
    <property type="entry name" value="RND_mfp"/>
    <property type="match status" value="1"/>
</dbReference>
<feature type="chain" id="PRO_5030891903" evidence="3">
    <location>
        <begin position="17"/>
        <end position="396"/>
    </location>
</feature>
<evidence type="ECO:0000259" key="5">
    <source>
        <dbReference type="Pfam" id="PF25973"/>
    </source>
</evidence>
<feature type="domain" description="CzcB-like barrel-sandwich hybrid" evidence="5">
    <location>
        <begin position="82"/>
        <end position="222"/>
    </location>
</feature>
<feature type="coiled-coil region" evidence="2">
    <location>
        <begin position="121"/>
        <end position="179"/>
    </location>
</feature>
<evidence type="ECO:0000313" key="6">
    <source>
        <dbReference type="EMBL" id="MBB3122045.1"/>
    </source>
</evidence>
<dbReference type="InterPro" id="IPR058647">
    <property type="entry name" value="BSH_CzcB-like"/>
</dbReference>
<dbReference type="GO" id="GO:1990281">
    <property type="term" value="C:efflux pump complex"/>
    <property type="evidence" value="ECO:0007669"/>
    <property type="project" value="TreeGrafter"/>
</dbReference>
<evidence type="ECO:0000256" key="1">
    <source>
        <dbReference type="ARBA" id="ARBA00009477"/>
    </source>
</evidence>
<evidence type="ECO:0000259" key="4">
    <source>
        <dbReference type="Pfam" id="PF25954"/>
    </source>
</evidence>
<evidence type="ECO:0000313" key="7">
    <source>
        <dbReference type="Proteomes" id="UP000541535"/>
    </source>
</evidence>
<gene>
    <name evidence="6" type="ORF">FHS03_005141</name>
</gene>
<dbReference type="InterPro" id="IPR006143">
    <property type="entry name" value="RND_pump_MFP"/>
</dbReference>
<proteinExistence type="inferred from homology"/>
<comment type="caution">
    <text evidence="6">The sequence shown here is derived from an EMBL/GenBank/DDBJ whole genome shotgun (WGS) entry which is preliminary data.</text>
</comment>
<dbReference type="GO" id="GO:0015562">
    <property type="term" value="F:efflux transmembrane transporter activity"/>
    <property type="evidence" value="ECO:0007669"/>
    <property type="project" value="InterPro"/>
</dbReference>
<dbReference type="AlphaFoldDB" id="A0A7W5FWI4"/>
<comment type="similarity">
    <text evidence="1">Belongs to the membrane fusion protein (MFP) (TC 8.A.1) family.</text>
</comment>
<dbReference type="SUPFAM" id="SSF111369">
    <property type="entry name" value="HlyD-like secretion proteins"/>
    <property type="match status" value="1"/>
</dbReference>
<name>A0A7W5FWI4_9BURK</name>
<keyword evidence="7" id="KW-1185">Reference proteome</keyword>
<feature type="domain" description="CusB-like beta-barrel" evidence="4">
    <location>
        <begin position="236"/>
        <end position="302"/>
    </location>
</feature>
<dbReference type="PROSITE" id="PS51257">
    <property type="entry name" value="PROKAR_LIPOPROTEIN"/>
    <property type="match status" value="1"/>
</dbReference>
<reference evidence="6 7" key="1">
    <citation type="submission" date="2020-08" db="EMBL/GenBank/DDBJ databases">
        <title>Genomic Encyclopedia of Type Strains, Phase III (KMG-III): the genomes of soil and plant-associated and newly described type strains.</title>
        <authorList>
            <person name="Whitman W."/>
        </authorList>
    </citation>
    <scope>NUCLEOTIDE SEQUENCE [LARGE SCALE GENOMIC DNA]</scope>
    <source>
        <strain evidence="6 7">CECT 8897</strain>
    </source>
</reference>
<evidence type="ECO:0000256" key="3">
    <source>
        <dbReference type="SAM" id="SignalP"/>
    </source>
</evidence>
<dbReference type="InterPro" id="IPR058792">
    <property type="entry name" value="Beta-barrel_RND_2"/>
</dbReference>
<protein>
    <submittedName>
        <fullName evidence="6">RND family efflux transporter MFP subunit</fullName>
    </submittedName>
</protein>